<keyword evidence="1" id="KW-1133">Transmembrane helix</keyword>
<keyword evidence="1" id="KW-0812">Transmembrane</keyword>
<accession>A0A2J1DVV6</accession>
<dbReference type="AlphaFoldDB" id="A0A2J1DVV6"/>
<protein>
    <submittedName>
        <fullName evidence="2">Uncharacterized protein</fullName>
    </submittedName>
</protein>
<keyword evidence="1" id="KW-0472">Membrane</keyword>
<evidence type="ECO:0000313" key="2">
    <source>
        <dbReference type="EMBL" id="PKH46277.1"/>
    </source>
</evidence>
<reference evidence="2 3" key="1">
    <citation type="journal article" date="2017" name="FEMS Microbiol. Ecol.">
        <title>Reconstructed genomes of novel Dehalococcoides mccartyi strains from 1,2,3,4-tetrachlorodibenzo-p-dioxin-dechlorinating enrichment cultures reveal divergent reductive dehalogenase gene profiles.</title>
        <authorList>
            <person name="Dam H.T."/>
            <person name="Vollmers J."/>
            <person name="Kaster A.K."/>
            <person name="Haggblom M.M."/>
        </authorList>
    </citation>
    <scope>NUCLEOTIDE SEQUENCE [LARGE SCALE GENOMIC DNA]</scope>
    <source>
        <strain evidence="2 3">H1-3-2.001</strain>
    </source>
</reference>
<feature type="transmembrane region" description="Helical" evidence="1">
    <location>
        <begin position="22"/>
        <end position="43"/>
    </location>
</feature>
<organism evidence="2 3">
    <name type="scientific">Dehalococcoides mccartyi</name>
    <dbReference type="NCBI Taxonomy" id="61435"/>
    <lineage>
        <taxon>Bacteria</taxon>
        <taxon>Bacillati</taxon>
        <taxon>Chloroflexota</taxon>
        <taxon>Dehalococcoidia</taxon>
        <taxon>Dehalococcoidales</taxon>
        <taxon>Dehalococcoidaceae</taxon>
        <taxon>Dehalococcoides</taxon>
    </lineage>
</organism>
<comment type="caution">
    <text evidence="2">The sequence shown here is derived from an EMBL/GenBank/DDBJ whole genome shotgun (WGS) entry which is preliminary data.</text>
</comment>
<sequence length="63" mass="7126">MDYLERAVYSHCQDWALGFMDWVLRSVFLGLAALITETFLVLASDDLGMVISRMPLSRVAAIF</sequence>
<dbReference type="EMBL" id="PHFD01000229">
    <property type="protein sequence ID" value="PKH46277.1"/>
    <property type="molecule type" value="Genomic_DNA"/>
</dbReference>
<name>A0A2J1DVV6_9CHLR</name>
<proteinExistence type="predicted"/>
<gene>
    <name evidence="2" type="ORF">CVH13_01172</name>
</gene>
<evidence type="ECO:0000313" key="3">
    <source>
        <dbReference type="Proteomes" id="UP000233649"/>
    </source>
</evidence>
<evidence type="ECO:0000256" key="1">
    <source>
        <dbReference type="SAM" id="Phobius"/>
    </source>
</evidence>
<dbReference type="Proteomes" id="UP000233649">
    <property type="component" value="Unassembled WGS sequence"/>
</dbReference>